<keyword evidence="3 5" id="KW-1133">Transmembrane helix</keyword>
<comment type="caution">
    <text evidence="7">The sequence shown here is derived from an EMBL/GenBank/DDBJ whole genome shotgun (WGS) entry which is preliminary data.</text>
</comment>
<evidence type="ECO:0000256" key="5">
    <source>
        <dbReference type="SAM" id="Phobius"/>
    </source>
</evidence>
<feature type="transmembrane region" description="Helical" evidence="5">
    <location>
        <begin position="145"/>
        <end position="164"/>
    </location>
</feature>
<evidence type="ECO:0000256" key="3">
    <source>
        <dbReference type="ARBA" id="ARBA00022989"/>
    </source>
</evidence>
<evidence type="ECO:0000313" key="7">
    <source>
        <dbReference type="EMBL" id="GAA3613563.1"/>
    </source>
</evidence>
<dbReference type="Pfam" id="PF07291">
    <property type="entry name" value="MauE"/>
    <property type="match status" value="1"/>
</dbReference>
<evidence type="ECO:0000256" key="2">
    <source>
        <dbReference type="ARBA" id="ARBA00022692"/>
    </source>
</evidence>
<feature type="transmembrane region" description="Helical" evidence="5">
    <location>
        <begin position="116"/>
        <end position="138"/>
    </location>
</feature>
<evidence type="ECO:0000256" key="1">
    <source>
        <dbReference type="ARBA" id="ARBA00004141"/>
    </source>
</evidence>
<comment type="subcellular location">
    <subcellularLocation>
        <location evidence="1">Membrane</location>
        <topology evidence="1">Multi-pass membrane protein</topology>
    </subcellularLocation>
</comment>
<evidence type="ECO:0000259" key="6">
    <source>
        <dbReference type="Pfam" id="PF07291"/>
    </source>
</evidence>
<keyword evidence="8" id="KW-1185">Reference proteome</keyword>
<gene>
    <name evidence="7" type="ORF">GCM10022419_118350</name>
</gene>
<protein>
    <submittedName>
        <fullName evidence="7">Methylamine utilization protein MauE</fullName>
    </submittedName>
</protein>
<keyword evidence="2 5" id="KW-0812">Transmembrane</keyword>
<dbReference type="RefSeq" id="WP_345576541.1">
    <property type="nucleotide sequence ID" value="NZ_BAABDQ010000050.1"/>
</dbReference>
<feature type="transmembrane region" description="Helical" evidence="5">
    <location>
        <begin position="50"/>
        <end position="70"/>
    </location>
</feature>
<organism evidence="7 8">
    <name type="scientific">Nonomuraea rosea</name>
    <dbReference type="NCBI Taxonomy" id="638574"/>
    <lineage>
        <taxon>Bacteria</taxon>
        <taxon>Bacillati</taxon>
        <taxon>Actinomycetota</taxon>
        <taxon>Actinomycetes</taxon>
        <taxon>Streptosporangiales</taxon>
        <taxon>Streptosporangiaceae</taxon>
        <taxon>Nonomuraea</taxon>
    </lineage>
</organism>
<proteinExistence type="predicted"/>
<dbReference type="EMBL" id="BAABDQ010000050">
    <property type="protein sequence ID" value="GAA3613563.1"/>
    <property type="molecule type" value="Genomic_DNA"/>
</dbReference>
<feature type="transmembrane region" description="Helical" evidence="5">
    <location>
        <begin position="77"/>
        <end position="96"/>
    </location>
</feature>
<evidence type="ECO:0000256" key="4">
    <source>
        <dbReference type="ARBA" id="ARBA00023136"/>
    </source>
</evidence>
<name>A0ABP6ZPK4_9ACTN</name>
<accession>A0ABP6ZPK4</accession>
<keyword evidence="4 5" id="KW-0472">Membrane</keyword>
<feature type="domain" description="Methylamine utilisation protein MauE" evidence="6">
    <location>
        <begin position="1"/>
        <end position="134"/>
    </location>
</feature>
<sequence length="174" mass="17579">MQYVDVASRLLLLTVFALALVSKVSSRRAWGEFAESLRAMAVVGDTKVPVAAAGAAAAEGGVIVLAAVPLRWAGSAAFILAAGLLGCLTVAVVMVVRRGNAVACRCFGASQTPLGLSHVVRNVVLVVIALLGLAGSLANGSFDPALSAIAGVFGAVLGLLITRWDDLASLLVSP</sequence>
<evidence type="ECO:0000313" key="8">
    <source>
        <dbReference type="Proteomes" id="UP001500630"/>
    </source>
</evidence>
<dbReference type="InterPro" id="IPR009908">
    <property type="entry name" value="Methylamine_util_MauE"/>
</dbReference>
<reference evidence="8" key="1">
    <citation type="journal article" date="2019" name="Int. J. Syst. Evol. Microbiol.">
        <title>The Global Catalogue of Microorganisms (GCM) 10K type strain sequencing project: providing services to taxonomists for standard genome sequencing and annotation.</title>
        <authorList>
            <consortium name="The Broad Institute Genomics Platform"/>
            <consortium name="The Broad Institute Genome Sequencing Center for Infectious Disease"/>
            <person name="Wu L."/>
            <person name="Ma J."/>
        </authorList>
    </citation>
    <scope>NUCLEOTIDE SEQUENCE [LARGE SCALE GENOMIC DNA]</scope>
    <source>
        <strain evidence="8">JCM 17326</strain>
    </source>
</reference>
<dbReference type="Proteomes" id="UP001500630">
    <property type="component" value="Unassembled WGS sequence"/>
</dbReference>